<reference evidence="1 2" key="1">
    <citation type="submission" date="2024-06" db="EMBL/GenBank/DDBJ databases">
        <authorList>
            <person name="Kaempfer P."/>
            <person name="Viver T."/>
        </authorList>
    </citation>
    <scope>NUCLEOTIDE SEQUENCE [LARGE SCALE GENOMIC DNA]</scope>
    <source>
        <strain evidence="1 2">ST-119</strain>
    </source>
</reference>
<accession>A0ABW8Z1U3</accession>
<evidence type="ECO:0000313" key="1">
    <source>
        <dbReference type="EMBL" id="MFL9845446.1"/>
    </source>
</evidence>
<keyword evidence="2" id="KW-1185">Reference proteome</keyword>
<comment type="caution">
    <text evidence="1">The sequence shown here is derived from an EMBL/GenBank/DDBJ whole genome shotgun (WGS) entry which is preliminary data.</text>
</comment>
<protein>
    <submittedName>
        <fullName evidence="1">DUF6549 family protein</fullName>
    </submittedName>
</protein>
<name>A0ABW8Z1U3_9FLAO</name>
<evidence type="ECO:0000313" key="2">
    <source>
        <dbReference type="Proteomes" id="UP001629156"/>
    </source>
</evidence>
<organism evidence="1 2">
    <name type="scientific">Flavobacterium rhizosphaerae</name>
    <dbReference type="NCBI Taxonomy" id="3163298"/>
    <lineage>
        <taxon>Bacteria</taxon>
        <taxon>Pseudomonadati</taxon>
        <taxon>Bacteroidota</taxon>
        <taxon>Flavobacteriia</taxon>
        <taxon>Flavobacteriales</taxon>
        <taxon>Flavobacteriaceae</taxon>
        <taxon>Flavobacterium</taxon>
    </lineage>
</organism>
<gene>
    <name evidence="1" type="ORF">ABS766_13540</name>
</gene>
<dbReference type="Pfam" id="PF20186">
    <property type="entry name" value="DUF6549"/>
    <property type="match status" value="1"/>
</dbReference>
<sequence length="181" mass="20444">MADINLTALNDTVKHYTNKLGTQTASISTLQLDKEQLQDLILSKDVELNELSKEFAKVSSLVKYKTITKYDTIAIIYTDSIPCDFTRLSTVKKEWYGFNYISSQSGFKIDSLTIPNQTTVITGTKRKWFLGKETITTDITNSNPYINVTDIKAAEIVIPVPWYKKWYVWTAAGLALGILSK</sequence>
<dbReference type="EMBL" id="JBELPZ010000016">
    <property type="protein sequence ID" value="MFL9845446.1"/>
    <property type="molecule type" value="Genomic_DNA"/>
</dbReference>
<dbReference type="Proteomes" id="UP001629156">
    <property type="component" value="Unassembled WGS sequence"/>
</dbReference>
<dbReference type="InterPro" id="IPR046679">
    <property type="entry name" value="DUF6549"/>
</dbReference>
<dbReference type="RefSeq" id="WP_408085725.1">
    <property type="nucleotide sequence ID" value="NZ_JBELPZ010000016.1"/>
</dbReference>
<proteinExistence type="predicted"/>